<dbReference type="FunCoup" id="Q2LY62">
    <property type="interactions" value="303"/>
</dbReference>
<evidence type="ECO:0000259" key="5">
    <source>
        <dbReference type="Pfam" id="PF25917"/>
    </source>
</evidence>
<reference evidence="8 9" key="1">
    <citation type="journal article" date="2007" name="Proc. Natl. Acad. Sci. U.S.A.">
        <title>The genome of Syntrophus aciditrophicus: life at the thermodynamic limit of microbial growth.</title>
        <authorList>
            <person name="McInerney M.J."/>
            <person name="Rohlin L."/>
            <person name="Mouttaki H."/>
            <person name="Kim U."/>
            <person name="Krupp R.S."/>
            <person name="Rios-Hernandez L."/>
            <person name="Sieber J."/>
            <person name="Struchtemeyer C.G."/>
            <person name="Bhattacharyya A."/>
            <person name="Campbell J.W."/>
            <person name="Gunsalus R.P."/>
        </authorList>
    </citation>
    <scope>NUCLEOTIDE SEQUENCE [LARGE SCALE GENOMIC DNA]</scope>
    <source>
        <strain evidence="8 9">SB</strain>
    </source>
</reference>
<dbReference type="Pfam" id="PF25967">
    <property type="entry name" value="RND-MFP_C"/>
    <property type="match status" value="1"/>
</dbReference>
<dbReference type="Gene3D" id="2.40.420.20">
    <property type="match status" value="1"/>
</dbReference>
<accession>Q2LY62</accession>
<feature type="domain" description="Multidrug resistance protein MdtA-like beta-barrel" evidence="6">
    <location>
        <begin position="253"/>
        <end position="343"/>
    </location>
</feature>
<dbReference type="Proteomes" id="UP000001933">
    <property type="component" value="Chromosome"/>
</dbReference>
<protein>
    <submittedName>
        <fullName evidence="8">Acriflavin resistance periplasmic protein</fullName>
    </submittedName>
</protein>
<keyword evidence="9" id="KW-1185">Reference proteome</keyword>
<dbReference type="Pfam" id="PF25876">
    <property type="entry name" value="HH_MFP_RND"/>
    <property type="match status" value="1"/>
</dbReference>
<evidence type="ECO:0000256" key="1">
    <source>
        <dbReference type="ARBA" id="ARBA00004196"/>
    </source>
</evidence>
<dbReference type="Pfam" id="PF25944">
    <property type="entry name" value="Beta-barrel_RND"/>
    <property type="match status" value="1"/>
</dbReference>
<dbReference type="EMBL" id="CP000252">
    <property type="protein sequence ID" value="ABC79024.1"/>
    <property type="molecule type" value="Genomic_DNA"/>
</dbReference>
<dbReference type="SUPFAM" id="SSF111369">
    <property type="entry name" value="HlyD-like secretion proteins"/>
    <property type="match status" value="1"/>
</dbReference>
<comment type="subcellular location">
    <subcellularLocation>
        <location evidence="1">Cell envelope</location>
    </subcellularLocation>
</comment>
<evidence type="ECO:0000256" key="2">
    <source>
        <dbReference type="ARBA" id="ARBA00009477"/>
    </source>
</evidence>
<sequence length="443" mass="47023">MVIQDHKAFFSSDIADEQHKNLLNRTAAGQAISFRSQRWRMQIHNGMRFMTILAVLAGFLLTAGCGQKADNGKAGPGGPPEVAVVTVQPERVVITTALSGRTSPYLIAEVRPQVSGILQKRFFKEGADVKAGDVLYQIDPATYSAAYASARAHLARAEANVTSIRYRADRYGKLVAIKAVSQQDYDDAAAALKQAEAEIQAGKAAVEAARINLAYTRISAPISGRIGRSLVTVGALVTAGQGIALTTIQQIDPIYVDVTQSSASLLRLQKSMASGALKKDGSSSAKVKLLLEDGTPYPLEGTMQFRDITVDPTSGSFILRIVFPNPQEILLPGMYVRAIIEEGVNEQALLVPQQGVSRDPKGNPLALIVDAEGKVQQRMLTCDRTIGDKWLVSSGLAAGDRVIVEGMQKVKPGAPAKAVPFDAANMQKSAAPGSSASPAAGTN</sequence>
<keyword evidence="3" id="KW-0175">Coiled coil</keyword>
<dbReference type="FunFam" id="2.40.420.20:FF:000001">
    <property type="entry name" value="Efflux RND transporter periplasmic adaptor subunit"/>
    <property type="match status" value="1"/>
</dbReference>
<dbReference type="InterPro" id="IPR058627">
    <property type="entry name" value="MdtA-like_C"/>
</dbReference>
<dbReference type="KEGG" id="sat:SYN_02075"/>
<evidence type="ECO:0000259" key="6">
    <source>
        <dbReference type="Pfam" id="PF25944"/>
    </source>
</evidence>
<gene>
    <name evidence="8" type="ORF">SYN_02075</name>
</gene>
<evidence type="ECO:0000313" key="8">
    <source>
        <dbReference type="EMBL" id="ABC79024.1"/>
    </source>
</evidence>
<evidence type="ECO:0000259" key="7">
    <source>
        <dbReference type="Pfam" id="PF25967"/>
    </source>
</evidence>
<dbReference type="PANTHER" id="PTHR30158">
    <property type="entry name" value="ACRA/E-RELATED COMPONENT OF DRUG EFFLUX TRANSPORTER"/>
    <property type="match status" value="1"/>
</dbReference>
<proteinExistence type="inferred from homology"/>
<name>Q2LY62_SYNAS</name>
<organism evidence="8 9">
    <name type="scientific">Syntrophus aciditrophicus (strain SB)</name>
    <dbReference type="NCBI Taxonomy" id="56780"/>
    <lineage>
        <taxon>Bacteria</taxon>
        <taxon>Pseudomonadati</taxon>
        <taxon>Thermodesulfobacteriota</taxon>
        <taxon>Syntrophia</taxon>
        <taxon>Syntrophales</taxon>
        <taxon>Syntrophaceae</taxon>
        <taxon>Syntrophus</taxon>
    </lineage>
</organism>
<dbReference type="Gene3D" id="2.40.30.170">
    <property type="match status" value="1"/>
</dbReference>
<feature type="domain" description="Multidrug resistance protein MdtA-like alpha-helical hairpin" evidence="4">
    <location>
        <begin position="147"/>
        <end position="216"/>
    </location>
</feature>
<dbReference type="InParanoid" id="Q2LY62"/>
<dbReference type="GO" id="GO:0046677">
    <property type="term" value="P:response to antibiotic"/>
    <property type="evidence" value="ECO:0007669"/>
    <property type="project" value="TreeGrafter"/>
</dbReference>
<dbReference type="AlphaFoldDB" id="Q2LY62"/>
<dbReference type="Gene3D" id="2.40.50.100">
    <property type="match status" value="1"/>
</dbReference>
<feature type="domain" description="Multidrug resistance protein MdtA-like C-terminal permuted SH3" evidence="7">
    <location>
        <begin position="347"/>
        <end position="409"/>
    </location>
</feature>
<dbReference type="Pfam" id="PF25917">
    <property type="entry name" value="BSH_RND"/>
    <property type="match status" value="1"/>
</dbReference>
<dbReference type="eggNOG" id="COG0845">
    <property type="taxonomic scope" value="Bacteria"/>
</dbReference>
<dbReference type="STRING" id="56780.SYN_02075"/>
<dbReference type="HOGENOM" id="CLU_018816_2_1_7"/>
<feature type="domain" description="Multidrug resistance protein MdtA-like barrel-sandwich hybrid" evidence="5">
    <location>
        <begin position="107"/>
        <end position="249"/>
    </location>
</feature>
<dbReference type="Gene3D" id="1.10.287.470">
    <property type="entry name" value="Helix hairpin bin"/>
    <property type="match status" value="1"/>
</dbReference>
<evidence type="ECO:0000256" key="3">
    <source>
        <dbReference type="SAM" id="Coils"/>
    </source>
</evidence>
<evidence type="ECO:0000313" key="9">
    <source>
        <dbReference type="Proteomes" id="UP000001933"/>
    </source>
</evidence>
<dbReference type="NCBIfam" id="TIGR01730">
    <property type="entry name" value="RND_mfp"/>
    <property type="match status" value="1"/>
</dbReference>
<feature type="coiled-coil region" evidence="3">
    <location>
        <begin position="178"/>
        <end position="212"/>
    </location>
</feature>
<dbReference type="GO" id="GO:0022857">
    <property type="term" value="F:transmembrane transporter activity"/>
    <property type="evidence" value="ECO:0007669"/>
    <property type="project" value="InterPro"/>
</dbReference>
<evidence type="ECO:0000259" key="4">
    <source>
        <dbReference type="Pfam" id="PF25876"/>
    </source>
</evidence>
<dbReference type="InterPro" id="IPR058626">
    <property type="entry name" value="MdtA-like_b-barrel"/>
</dbReference>
<dbReference type="InterPro" id="IPR058624">
    <property type="entry name" value="MdtA-like_HH"/>
</dbReference>
<dbReference type="InterPro" id="IPR058625">
    <property type="entry name" value="MdtA-like_BSH"/>
</dbReference>
<comment type="similarity">
    <text evidence="2">Belongs to the membrane fusion protein (MFP) (TC 8.A.1) family.</text>
</comment>
<dbReference type="PANTHER" id="PTHR30158:SF3">
    <property type="entry name" value="MULTIDRUG EFFLUX PUMP SUBUNIT ACRA-RELATED"/>
    <property type="match status" value="1"/>
</dbReference>
<dbReference type="GO" id="GO:0005886">
    <property type="term" value="C:plasma membrane"/>
    <property type="evidence" value="ECO:0007669"/>
    <property type="project" value="UniProtKB-SubCell"/>
</dbReference>
<dbReference type="InterPro" id="IPR006143">
    <property type="entry name" value="RND_pump_MFP"/>
</dbReference>